<proteinExistence type="predicted"/>
<dbReference type="SUPFAM" id="SSF54523">
    <property type="entry name" value="Pili subunits"/>
    <property type="match status" value="1"/>
</dbReference>
<evidence type="ECO:0000256" key="1">
    <source>
        <dbReference type="SAM" id="Phobius"/>
    </source>
</evidence>
<evidence type="ECO:0000313" key="3">
    <source>
        <dbReference type="Proteomes" id="UP000722121"/>
    </source>
</evidence>
<dbReference type="Proteomes" id="UP000722121">
    <property type="component" value="Unassembled WGS sequence"/>
</dbReference>
<accession>A0ABS3ARV8</accession>
<comment type="caution">
    <text evidence="2">The sequence shown here is derived from an EMBL/GenBank/DDBJ whole genome shotgun (WGS) entry which is preliminary data.</text>
</comment>
<gene>
    <name evidence="2" type="ORF">JYU14_03465</name>
</gene>
<sequence>MPNTKNDVVKHYFTLVELTVVLALVSVITAVVGLRIYNGTTTNQAKESVQRIQEQLSLCQELSSQLRLPIQVTAEQKTTELLLYASCNEELPSSLNKAIVVERSYSKLYMYDSSGRAMSNYSWHFPFQENASAIKFTGTNRSHPIWLYNDKGHFHITNVPPIQGDEHISQQISIPHEAIE</sequence>
<evidence type="ECO:0000313" key="2">
    <source>
        <dbReference type="EMBL" id="MBN4067123.1"/>
    </source>
</evidence>
<reference evidence="2 3" key="1">
    <citation type="submission" date="2021-02" db="EMBL/GenBank/DDBJ databases">
        <title>Activity-based single-cell genomes from oceanic crustal fluid captures similar information to metagenomic and metatranscriptomic surveys with orders of magnitude less sampling.</title>
        <authorList>
            <person name="D'Angelo T.S."/>
            <person name="Orcutt B.N."/>
        </authorList>
    </citation>
    <scope>NUCLEOTIDE SEQUENCE [LARGE SCALE GENOMIC DNA]</scope>
    <source>
        <strain evidence="2">AH-315-G07</strain>
    </source>
</reference>
<keyword evidence="3" id="KW-1185">Reference proteome</keyword>
<dbReference type="InterPro" id="IPR045584">
    <property type="entry name" value="Pilin-like"/>
</dbReference>
<feature type="transmembrane region" description="Helical" evidence="1">
    <location>
        <begin position="12"/>
        <end position="37"/>
    </location>
</feature>
<keyword evidence="1" id="KW-0472">Membrane</keyword>
<keyword evidence="1" id="KW-1133">Transmembrane helix</keyword>
<name>A0ABS3ARV8_9BACT</name>
<keyword evidence="1" id="KW-0812">Transmembrane</keyword>
<dbReference type="EMBL" id="JAFITR010000068">
    <property type="protein sequence ID" value="MBN4067123.1"/>
    <property type="molecule type" value="Genomic_DNA"/>
</dbReference>
<protein>
    <submittedName>
        <fullName evidence="2">Type II secretion system protein</fullName>
    </submittedName>
</protein>
<organism evidence="2 3">
    <name type="scientific">Simkania negevensis</name>
    <dbReference type="NCBI Taxonomy" id="83561"/>
    <lineage>
        <taxon>Bacteria</taxon>
        <taxon>Pseudomonadati</taxon>
        <taxon>Chlamydiota</taxon>
        <taxon>Chlamydiia</taxon>
        <taxon>Parachlamydiales</taxon>
        <taxon>Simkaniaceae</taxon>
        <taxon>Simkania</taxon>
    </lineage>
</organism>